<dbReference type="Proteomes" id="UP000076871">
    <property type="component" value="Unassembled WGS sequence"/>
</dbReference>
<dbReference type="InParanoid" id="A0A165HBS3"/>
<feature type="transmembrane region" description="Helical" evidence="1">
    <location>
        <begin position="125"/>
        <end position="144"/>
    </location>
</feature>
<keyword evidence="1" id="KW-0812">Transmembrane</keyword>
<keyword evidence="1" id="KW-1133">Transmembrane helix</keyword>
<feature type="domain" description="DUF6534" evidence="2">
    <location>
        <begin position="172"/>
        <end position="259"/>
    </location>
</feature>
<keyword evidence="4" id="KW-1185">Reference proteome</keyword>
<feature type="transmembrane region" description="Helical" evidence="1">
    <location>
        <begin position="207"/>
        <end position="227"/>
    </location>
</feature>
<dbReference type="Pfam" id="PF20152">
    <property type="entry name" value="DUF6534"/>
    <property type="match status" value="1"/>
</dbReference>
<dbReference type="PANTHER" id="PTHR40465">
    <property type="entry name" value="CHROMOSOME 1, WHOLE GENOME SHOTGUN SEQUENCE"/>
    <property type="match status" value="1"/>
</dbReference>
<dbReference type="EMBL" id="KV427607">
    <property type="protein sequence ID" value="KZT11518.1"/>
    <property type="molecule type" value="Genomic_DNA"/>
</dbReference>
<feature type="transmembrane region" description="Helical" evidence="1">
    <location>
        <begin position="15"/>
        <end position="38"/>
    </location>
</feature>
<feature type="transmembrane region" description="Helical" evidence="1">
    <location>
        <begin position="93"/>
        <end position="113"/>
    </location>
</feature>
<dbReference type="RefSeq" id="XP_040769258.1">
    <property type="nucleotide sequence ID" value="XM_040914141.1"/>
</dbReference>
<proteinExistence type="predicted"/>
<feature type="transmembrane region" description="Helical" evidence="1">
    <location>
        <begin position="164"/>
        <end position="186"/>
    </location>
</feature>
<dbReference type="AlphaFoldDB" id="A0A165HBS3"/>
<accession>A0A165HBS3</accession>
<protein>
    <recommendedName>
        <fullName evidence="2">DUF6534 domain-containing protein</fullName>
    </recommendedName>
</protein>
<keyword evidence="1" id="KW-0472">Membrane</keyword>
<evidence type="ECO:0000313" key="3">
    <source>
        <dbReference type="EMBL" id="KZT11518.1"/>
    </source>
</evidence>
<gene>
    <name evidence="3" type="ORF">LAESUDRAFT_809433</name>
</gene>
<organism evidence="3 4">
    <name type="scientific">Laetiporus sulphureus 93-53</name>
    <dbReference type="NCBI Taxonomy" id="1314785"/>
    <lineage>
        <taxon>Eukaryota</taxon>
        <taxon>Fungi</taxon>
        <taxon>Dikarya</taxon>
        <taxon>Basidiomycota</taxon>
        <taxon>Agaricomycotina</taxon>
        <taxon>Agaricomycetes</taxon>
        <taxon>Polyporales</taxon>
        <taxon>Laetiporus</taxon>
    </lineage>
</organism>
<name>A0A165HBS3_9APHY</name>
<dbReference type="STRING" id="1314785.A0A165HBS3"/>
<feature type="transmembrane region" description="Helical" evidence="1">
    <location>
        <begin position="50"/>
        <end position="73"/>
    </location>
</feature>
<reference evidence="3 4" key="1">
    <citation type="journal article" date="2016" name="Mol. Biol. Evol.">
        <title>Comparative Genomics of Early-Diverging Mushroom-Forming Fungi Provides Insights into the Origins of Lignocellulose Decay Capabilities.</title>
        <authorList>
            <person name="Nagy L.G."/>
            <person name="Riley R."/>
            <person name="Tritt A."/>
            <person name="Adam C."/>
            <person name="Daum C."/>
            <person name="Floudas D."/>
            <person name="Sun H."/>
            <person name="Yadav J.S."/>
            <person name="Pangilinan J."/>
            <person name="Larsson K.H."/>
            <person name="Matsuura K."/>
            <person name="Barry K."/>
            <person name="Labutti K."/>
            <person name="Kuo R."/>
            <person name="Ohm R.A."/>
            <person name="Bhattacharya S.S."/>
            <person name="Shirouzu T."/>
            <person name="Yoshinaga Y."/>
            <person name="Martin F.M."/>
            <person name="Grigoriev I.V."/>
            <person name="Hibbett D.S."/>
        </authorList>
    </citation>
    <scope>NUCLEOTIDE SEQUENCE [LARGE SCALE GENOMIC DNA]</scope>
    <source>
        <strain evidence="3 4">93-53</strain>
    </source>
</reference>
<sequence length="280" mass="31793">MTGPNLHLDDTLGCVLVGALLSAVLYGCACSQSIFYLWNYRNDKISIKCLVAILWLLDTAQNMISCQSIWYYFVQNRGDIIGIMSLVPTFGAWQLVLSMTELAVHCFFISNIWRLMTNKWIRIPLTMAVASLCLTSFIMNILLVRKRWNMHYMAELEAEVKVNTFANLASTLASDTVISVSLAYILHRSRTGFRRTESIITKLVIYSANRGVIIFIVQLFVLVAYFWVQDNRLVVMILYMPLGDVYTNTSLAILNARRHVTASSYALSEIGRSIEMPTED</sequence>
<dbReference type="InterPro" id="IPR045339">
    <property type="entry name" value="DUF6534"/>
</dbReference>
<dbReference type="OrthoDB" id="3214861at2759"/>
<dbReference type="PANTHER" id="PTHR40465:SF1">
    <property type="entry name" value="DUF6534 DOMAIN-CONTAINING PROTEIN"/>
    <property type="match status" value="1"/>
</dbReference>
<evidence type="ECO:0000313" key="4">
    <source>
        <dbReference type="Proteomes" id="UP000076871"/>
    </source>
</evidence>
<dbReference type="GeneID" id="63831169"/>
<feature type="transmembrane region" description="Helical" evidence="1">
    <location>
        <begin position="233"/>
        <end position="254"/>
    </location>
</feature>
<evidence type="ECO:0000259" key="2">
    <source>
        <dbReference type="Pfam" id="PF20152"/>
    </source>
</evidence>
<evidence type="ECO:0000256" key="1">
    <source>
        <dbReference type="SAM" id="Phobius"/>
    </source>
</evidence>